<keyword evidence="11 13" id="KW-0030">Aminoacyl-tRNA synthetase</keyword>
<name>A0A0E3UUG1_9FUSO</name>
<evidence type="ECO:0000256" key="11">
    <source>
        <dbReference type="ARBA" id="ARBA00023146"/>
    </source>
</evidence>
<accession>A0A0E3UUG1</accession>
<evidence type="ECO:0000256" key="5">
    <source>
        <dbReference type="ARBA" id="ARBA00022598"/>
    </source>
</evidence>
<dbReference type="EMBL" id="CP011280">
    <property type="protein sequence ID" value="AKC95258.1"/>
    <property type="molecule type" value="Genomic_DNA"/>
</dbReference>
<dbReference type="HOGENOM" id="CLU_025086_0_1_0"/>
<keyword evidence="6 13" id="KW-0479">Metal-binding</keyword>
<feature type="binding site" evidence="13">
    <location>
        <position position="253"/>
    </location>
    <ligand>
        <name>Mg(2+)</name>
        <dbReference type="ChEBI" id="CHEBI:18420"/>
        <note>shared with beta subunit</note>
    </ligand>
</feature>
<comment type="subunit">
    <text evidence="3 13">Tetramer of two alpha and two beta subunits.</text>
</comment>
<evidence type="ECO:0000256" key="13">
    <source>
        <dbReference type="HAMAP-Rule" id="MF_00281"/>
    </source>
</evidence>
<dbReference type="InterPro" id="IPR022911">
    <property type="entry name" value="Phe_tRNA_ligase_alpha1_bac"/>
</dbReference>
<sequence length="338" mass="38851">MEDKITKIEEQILKELKNVISLDKLNEVRVKALGKKSEFSMLLKEMVNLSGDERKELGKRINETKNLIKDRIDEAALNIKENIKKERIKRESIDISLPGKKQNHGSLHPITKTVLEIKSIVSEMGFDISDGPEVELVKYNFDALNIPKTHPSREKTDTFYITDEVVLRTQTSPMQIRYMLEHKPPFRMISLGKVYRPDYDVSHTPMFHQVEGLMVGEDVSFANFKAMLELIVKRIFGQERKVRFRPHFFPFTEPSAEMDVECGVCKGKGCRVCKNSGWLEILGSGMVNPKVLEAGGIDPKKYQGFAFGIGLERVTMLKYGIDDLRAFFENDIRFLEQF</sequence>
<evidence type="ECO:0000256" key="4">
    <source>
        <dbReference type="ARBA" id="ARBA00022490"/>
    </source>
</evidence>
<dbReference type="KEGG" id="sns:VC03_01585"/>
<organism evidence="15 16">
    <name type="scientific">Sneathia vaginalis</name>
    <dbReference type="NCBI Taxonomy" id="187101"/>
    <lineage>
        <taxon>Bacteria</taxon>
        <taxon>Fusobacteriati</taxon>
        <taxon>Fusobacteriota</taxon>
        <taxon>Fusobacteriia</taxon>
        <taxon>Fusobacteriales</taxon>
        <taxon>Leptotrichiaceae</taxon>
        <taxon>Sneathia</taxon>
    </lineage>
</organism>
<dbReference type="InterPro" id="IPR045864">
    <property type="entry name" value="aa-tRNA-synth_II/BPL/LPL"/>
</dbReference>
<feature type="domain" description="Aminoacyl-transfer RNA synthetases class-II family profile" evidence="14">
    <location>
        <begin position="117"/>
        <end position="329"/>
    </location>
</feature>
<dbReference type="RefSeq" id="WP_046328364.1">
    <property type="nucleotide sequence ID" value="NZ_CP011280.1"/>
</dbReference>
<comment type="subcellular location">
    <subcellularLocation>
        <location evidence="1 13">Cytoplasm</location>
    </subcellularLocation>
</comment>
<dbReference type="Gene3D" id="3.30.930.10">
    <property type="entry name" value="Bira Bifunctional Protein, Domain 2"/>
    <property type="match status" value="1"/>
</dbReference>
<dbReference type="NCBIfam" id="TIGR00468">
    <property type="entry name" value="pheS"/>
    <property type="match status" value="1"/>
</dbReference>
<dbReference type="InterPro" id="IPR004188">
    <property type="entry name" value="Phe-tRNA_ligase_II_N"/>
</dbReference>
<evidence type="ECO:0000256" key="9">
    <source>
        <dbReference type="ARBA" id="ARBA00022842"/>
    </source>
</evidence>
<protein>
    <recommendedName>
        <fullName evidence="13">Phenylalanine--tRNA ligase alpha subunit</fullName>
        <ecNumber evidence="13">6.1.1.20</ecNumber>
    </recommendedName>
    <alternativeName>
        <fullName evidence="13">Phenylalanyl-tRNA synthetase alpha subunit</fullName>
        <shortName evidence="13">PheRS</shortName>
    </alternativeName>
</protein>
<keyword evidence="5 13" id="KW-0436">Ligase</keyword>
<dbReference type="OrthoDB" id="9800719at2"/>
<dbReference type="PANTHER" id="PTHR11538">
    <property type="entry name" value="PHENYLALANYL-TRNA SYNTHETASE"/>
    <property type="match status" value="1"/>
</dbReference>
<dbReference type="GO" id="GO:0006432">
    <property type="term" value="P:phenylalanyl-tRNA aminoacylation"/>
    <property type="evidence" value="ECO:0007669"/>
    <property type="project" value="UniProtKB-UniRule"/>
</dbReference>
<keyword evidence="7 13" id="KW-0547">Nucleotide-binding</keyword>
<evidence type="ECO:0000313" key="16">
    <source>
        <dbReference type="Proteomes" id="UP000033103"/>
    </source>
</evidence>
<keyword evidence="4 13" id="KW-0963">Cytoplasm</keyword>
<dbReference type="PATRIC" id="fig|1069640.6.peg.299"/>
<dbReference type="PROSITE" id="PS50862">
    <property type="entry name" value="AA_TRNA_LIGASE_II"/>
    <property type="match status" value="1"/>
</dbReference>
<dbReference type="PANTHER" id="PTHR11538:SF41">
    <property type="entry name" value="PHENYLALANINE--TRNA LIGASE, MITOCHONDRIAL"/>
    <property type="match status" value="1"/>
</dbReference>
<dbReference type="GO" id="GO:0004826">
    <property type="term" value="F:phenylalanine-tRNA ligase activity"/>
    <property type="evidence" value="ECO:0007669"/>
    <property type="project" value="UniProtKB-UniRule"/>
</dbReference>
<keyword evidence="8 13" id="KW-0067">ATP-binding</keyword>
<evidence type="ECO:0000259" key="14">
    <source>
        <dbReference type="PROSITE" id="PS50862"/>
    </source>
</evidence>
<dbReference type="SUPFAM" id="SSF46589">
    <property type="entry name" value="tRNA-binding arm"/>
    <property type="match status" value="1"/>
</dbReference>
<evidence type="ECO:0000256" key="1">
    <source>
        <dbReference type="ARBA" id="ARBA00004496"/>
    </source>
</evidence>
<dbReference type="InterPro" id="IPR004529">
    <property type="entry name" value="Phe-tRNA-synth_IIc_asu"/>
</dbReference>
<dbReference type="HAMAP" id="MF_00281">
    <property type="entry name" value="Phe_tRNA_synth_alpha1"/>
    <property type="match status" value="1"/>
</dbReference>
<evidence type="ECO:0000256" key="7">
    <source>
        <dbReference type="ARBA" id="ARBA00022741"/>
    </source>
</evidence>
<keyword evidence="16" id="KW-1185">Reference proteome</keyword>
<dbReference type="STRING" id="187101.VC03_01585"/>
<gene>
    <name evidence="13 15" type="primary">pheS</name>
    <name evidence="15" type="ORF">VC03_01585</name>
</gene>
<dbReference type="Pfam" id="PF01409">
    <property type="entry name" value="tRNA-synt_2d"/>
    <property type="match status" value="1"/>
</dbReference>
<dbReference type="InterPro" id="IPR002319">
    <property type="entry name" value="Phenylalanyl-tRNA_Synthase"/>
</dbReference>
<evidence type="ECO:0000256" key="3">
    <source>
        <dbReference type="ARBA" id="ARBA00011209"/>
    </source>
</evidence>
<dbReference type="GO" id="GO:0005737">
    <property type="term" value="C:cytoplasm"/>
    <property type="evidence" value="ECO:0007669"/>
    <property type="project" value="UniProtKB-SubCell"/>
</dbReference>
<dbReference type="Pfam" id="PF02912">
    <property type="entry name" value="Phe_tRNA-synt_N"/>
    <property type="match status" value="1"/>
</dbReference>
<evidence type="ECO:0000256" key="8">
    <source>
        <dbReference type="ARBA" id="ARBA00022840"/>
    </source>
</evidence>
<comment type="catalytic activity">
    <reaction evidence="12 13">
        <text>tRNA(Phe) + L-phenylalanine + ATP = L-phenylalanyl-tRNA(Phe) + AMP + diphosphate + H(+)</text>
        <dbReference type="Rhea" id="RHEA:19413"/>
        <dbReference type="Rhea" id="RHEA-COMP:9668"/>
        <dbReference type="Rhea" id="RHEA-COMP:9699"/>
        <dbReference type="ChEBI" id="CHEBI:15378"/>
        <dbReference type="ChEBI" id="CHEBI:30616"/>
        <dbReference type="ChEBI" id="CHEBI:33019"/>
        <dbReference type="ChEBI" id="CHEBI:58095"/>
        <dbReference type="ChEBI" id="CHEBI:78442"/>
        <dbReference type="ChEBI" id="CHEBI:78531"/>
        <dbReference type="ChEBI" id="CHEBI:456215"/>
        <dbReference type="EC" id="6.1.1.20"/>
    </reaction>
</comment>
<reference evidence="15 16" key="1">
    <citation type="journal article" date="2012" name="BMC Genomics">
        <title>Genomic sequence analysis and characterization of Sneathia amnii sp. nov.</title>
        <authorList>
            <consortium name="Vaginal Microbiome Consortium (additional members)"/>
            <person name="Harwich M.D.Jr."/>
            <person name="Serrano M.G."/>
            <person name="Fettweis J.M."/>
            <person name="Alves J.M."/>
            <person name="Reimers M.A."/>
            <person name="Buck G.A."/>
            <person name="Jefferson K.K."/>
        </authorList>
    </citation>
    <scope>NUCLEOTIDE SEQUENCE [LARGE SCALE GENOMIC DNA]</scope>
    <source>
        <strain evidence="15 16">SN35</strain>
    </source>
</reference>
<comment type="cofactor">
    <cofactor evidence="13">
        <name>Mg(2+)</name>
        <dbReference type="ChEBI" id="CHEBI:18420"/>
    </cofactor>
    <text evidence="13">Binds 2 magnesium ions per tetramer.</text>
</comment>
<evidence type="ECO:0000256" key="12">
    <source>
        <dbReference type="ARBA" id="ARBA00049255"/>
    </source>
</evidence>
<dbReference type="GO" id="GO:0000287">
    <property type="term" value="F:magnesium ion binding"/>
    <property type="evidence" value="ECO:0007669"/>
    <property type="project" value="UniProtKB-UniRule"/>
</dbReference>
<dbReference type="Proteomes" id="UP000033103">
    <property type="component" value="Chromosome"/>
</dbReference>
<evidence type="ECO:0000256" key="6">
    <source>
        <dbReference type="ARBA" id="ARBA00022723"/>
    </source>
</evidence>
<dbReference type="CDD" id="cd00496">
    <property type="entry name" value="PheRS_alpha_core"/>
    <property type="match status" value="1"/>
</dbReference>
<keyword evidence="10 13" id="KW-0648">Protein biosynthesis</keyword>
<evidence type="ECO:0000313" key="15">
    <source>
        <dbReference type="EMBL" id="AKC95258.1"/>
    </source>
</evidence>
<dbReference type="InterPro" id="IPR006195">
    <property type="entry name" value="aa-tRNA-synth_II"/>
</dbReference>
<dbReference type="InterPro" id="IPR010978">
    <property type="entry name" value="tRNA-bd_arm"/>
</dbReference>
<dbReference type="EC" id="6.1.1.20" evidence="13"/>
<keyword evidence="9 13" id="KW-0460">Magnesium</keyword>
<proteinExistence type="inferred from homology"/>
<evidence type="ECO:0000256" key="2">
    <source>
        <dbReference type="ARBA" id="ARBA00010207"/>
    </source>
</evidence>
<dbReference type="GO" id="GO:0000049">
    <property type="term" value="F:tRNA binding"/>
    <property type="evidence" value="ECO:0007669"/>
    <property type="project" value="InterPro"/>
</dbReference>
<comment type="similarity">
    <text evidence="2 13">Belongs to the class-II aminoacyl-tRNA synthetase family. Phe-tRNA synthetase alpha subunit type 1 subfamily.</text>
</comment>
<dbReference type="FunFam" id="3.30.930.10:FF:000003">
    <property type="entry name" value="Phenylalanine--tRNA ligase alpha subunit"/>
    <property type="match status" value="1"/>
</dbReference>
<dbReference type="AlphaFoldDB" id="A0A0E3UUG1"/>
<dbReference type="SUPFAM" id="SSF55681">
    <property type="entry name" value="Class II aaRS and biotin synthetases"/>
    <property type="match status" value="1"/>
</dbReference>
<dbReference type="GO" id="GO:0005524">
    <property type="term" value="F:ATP binding"/>
    <property type="evidence" value="ECO:0007669"/>
    <property type="project" value="UniProtKB-UniRule"/>
</dbReference>
<evidence type="ECO:0000256" key="10">
    <source>
        <dbReference type="ARBA" id="ARBA00022917"/>
    </source>
</evidence>